<keyword evidence="2" id="KW-0732">Signal</keyword>
<dbReference type="InterPro" id="IPR050789">
    <property type="entry name" value="Diverse_Enzym_Activities"/>
</dbReference>
<feature type="compositionally biased region" description="Polar residues" evidence="1">
    <location>
        <begin position="45"/>
        <end position="59"/>
    </location>
</feature>
<comment type="caution">
    <text evidence="4">The sequence shown here is derived from an EMBL/GenBank/DDBJ whole genome shotgun (WGS) entry which is preliminary data.</text>
</comment>
<dbReference type="EMBL" id="BMKE01000001">
    <property type="protein sequence ID" value="GGB31626.1"/>
    <property type="molecule type" value="Genomic_DNA"/>
</dbReference>
<keyword evidence="4" id="KW-0378">Hydrolase</keyword>
<evidence type="ECO:0000256" key="2">
    <source>
        <dbReference type="SAM" id="SignalP"/>
    </source>
</evidence>
<dbReference type="Gene3D" id="3.40.710.10">
    <property type="entry name" value="DD-peptidase/beta-lactamase superfamily"/>
    <property type="match status" value="1"/>
</dbReference>
<dbReference type="GO" id="GO:0016787">
    <property type="term" value="F:hydrolase activity"/>
    <property type="evidence" value="ECO:0007669"/>
    <property type="project" value="UniProtKB-KW"/>
</dbReference>
<dbReference type="InterPro" id="IPR001466">
    <property type="entry name" value="Beta-lactam-related"/>
</dbReference>
<evidence type="ECO:0000256" key="1">
    <source>
        <dbReference type="SAM" id="MobiDB-lite"/>
    </source>
</evidence>
<accession>A0ABQ1IBA1</accession>
<dbReference type="PANTHER" id="PTHR43283:SF7">
    <property type="entry name" value="BETA-LACTAMASE-RELATED DOMAIN-CONTAINING PROTEIN"/>
    <property type="match status" value="1"/>
</dbReference>
<dbReference type="SUPFAM" id="SSF56601">
    <property type="entry name" value="beta-lactamase/transpeptidase-like"/>
    <property type="match status" value="1"/>
</dbReference>
<feature type="domain" description="Beta-lactamase-related" evidence="3">
    <location>
        <begin position="150"/>
        <end position="435"/>
    </location>
</feature>
<reference evidence="5" key="1">
    <citation type="journal article" date="2019" name="Int. J. Syst. Evol. Microbiol.">
        <title>The Global Catalogue of Microorganisms (GCM) 10K type strain sequencing project: providing services to taxonomists for standard genome sequencing and annotation.</title>
        <authorList>
            <consortium name="The Broad Institute Genomics Platform"/>
            <consortium name="The Broad Institute Genome Sequencing Center for Infectious Disease"/>
            <person name="Wu L."/>
            <person name="Ma J."/>
        </authorList>
    </citation>
    <scope>NUCLEOTIDE SEQUENCE [LARGE SCALE GENOMIC DNA]</scope>
    <source>
        <strain evidence="5">CGMCC 1.15923</strain>
    </source>
</reference>
<evidence type="ECO:0000313" key="5">
    <source>
        <dbReference type="Proteomes" id="UP000646152"/>
    </source>
</evidence>
<sequence length="464" mass="50771">MSEFIDLHGTRFGTFSSYRTFFCGLLCSLPLLTSGGLAQAAETSAPTATPLSAQDSDPNNMGWMQGFPPAPDKRLKAADGSFFEFPALRYSVTHMRQFLPTVAVSRGLAAPQPLAYRLDPLIDSLQFLPWNSKQPMSFADSLWHNYTDGMLILHQGEVVYERYFGSLKEDNKHAAMSVTKSFTGTLAAMLVAEGALDPSKAVVEYVPELKDSAFGDATVRQVMDMTTGLQYSEDYADPKAEVWEYSAAGNPLPKPADYTGPVGYFEYLTRVNKQGEHGQAFGYKTINSDALGWIISRATGQSVAELLSEKIWRRIGMEQDAYYQVDELGIPFAGGGLSAGLRDMARFGELIRNRGQWLGEQIVPATAIDDIRKGGSKDAFAKAGYDKLKGWSYRNMWWVTHNANGAFAARGVHGQTIYIDPAAEMVLVRFASHPVAANGANDPTSLPAYQAVADHLMAKPVAQP</sequence>
<dbReference type="Pfam" id="PF00144">
    <property type="entry name" value="Beta-lactamase"/>
    <property type="match status" value="1"/>
</dbReference>
<evidence type="ECO:0000259" key="3">
    <source>
        <dbReference type="Pfam" id="PF00144"/>
    </source>
</evidence>
<keyword evidence="5" id="KW-1185">Reference proteome</keyword>
<gene>
    <name evidence="4" type="ORF">GCM10011502_00750</name>
</gene>
<protein>
    <submittedName>
        <fullName evidence="4">6-aminohexanoate-dimer hydrolase</fullName>
    </submittedName>
</protein>
<dbReference type="InterPro" id="IPR012338">
    <property type="entry name" value="Beta-lactam/transpept-like"/>
</dbReference>
<name>A0ABQ1IBA1_9GAMM</name>
<proteinExistence type="predicted"/>
<dbReference type="PANTHER" id="PTHR43283">
    <property type="entry name" value="BETA-LACTAMASE-RELATED"/>
    <property type="match status" value="1"/>
</dbReference>
<feature type="region of interest" description="Disordered" evidence="1">
    <location>
        <begin position="45"/>
        <end position="65"/>
    </location>
</feature>
<organism evidence="4 5">
    <name type="scientific">Oceanisphaera marina</name>
    <dbReference type="NCBI Taxonomy" id="2017550"/>
    <lineage>
        <taxon>Bacteria</taxon>
        <taxon>Pseudomonadati</taxon>
        <taxon>Pseudomonadota</taxon>
        <taxon>Gammaproteobacteria</taxon>
        <taxon>Aeromonadales</taxon>
        <taxon>Aeromonadaceae</taxon>
        <taxon>Oceanisphaera</taxon>
    </lineage>
</organism>
<dbReference type="RefSeq" id="WP_188628107.1">
    <property type="nucleotide sequence ID" value="NZ_BMKE01000001.1"/>
</dbReference>
<feature type="signal peptide" evidence="2">
    <location>
        <begin position="1"/>
        <end position="40"/>
    </location>
</feature>
<feature type="chain" id="PRO_5047440996" evidence="2">
    <location>
        <begin position="41"/>
        <end position="464"/>
    </location>
</feature>
<evidence type="ECO:0000313" key="4">
    <source>
        <dbReference type="EMBL" id="GGB31626.1"/>
    </source>
</evidence>
<dbReference type="Proteomes" id="UP000646152">
    <property type="component" value="Unassembled WGS sequence"/>
</dbReference>